<reference evidence="1" key="1">
    <citation type="submission" date="2019-11" db="EMBL/GenBank/DDBJ databases">
        <authorList>
            <person name="Feng L."/>
        </authorList>
    </citation>
    <scope>NUCLEOTIDE SEQUENCE</scope>
    <source>
        <strain evidence="1">VrattiLFYP33</strain>
    </source>
</reference>
<dbReference type="EMBL" id="CACRUX010000033">
    <property type="protein sequence ID" value="VYT93033.1"/>
    <property type="molecule type" value="Genomic_DNA"/>
</dbReference>
<protein>
    <submittedName>
        <fullName evidence="1">Uncharacterized protein</fullName>
    </submittedName>
</protein>
<evidence type="ECO:0000313" key="1">
    <source>
        <dbReference type="EMBL" id="VYT93033.1"/>
    </source>
</evidence>
<dbReference type="Pfam" id="PF06319">
    <property type="entry name" value="MmcB-like"/>
    <property type="match status" value="1"/>
</dbReference>
<proteinExistence type="predicted"/>
<name>A0A6N3AQ79_9FIRM</name>
<dbReference type="RefSeq" id="WP_156704454.1">
    <property type="nucleotide sequence ID" value="NZ_CACRUX010000033.1"/>
</dbReference>
<sequence>MFDDVKLDEQTIQRIIASDYARRSIPSVPNVQIMRKPLLDSNGVVLMGNGYYEADLFVLRLGVNERMTEFEIKISIEDFRRDFKKYHYHDGAFVDLLYYAMPDEMFKKHREEIIRTIPDYVGVAVIEGNTMRIEKKAVKQKINTDFTGEIRTCCELKSEIRRLMRIGCTRWCLWVPREILTK</sequence>
<accession>A0A6N3AQ79</accession>
<organism evidence="1">
    <name type="scientific">Veillonella ratti</name>
    <dbReference type="NCBI Taxonomy" id="103892"/>
    <lineage>
        <taxon>Bacteria</taxon>
        <taxon>Bacillati</taxon>
        <taxon>Bacillota</taxon>
        <taxon>Negativicutes</taxon>
        <taxon>Veillonellales</taxon>
        <taxon>Veillonellaceae</taxon>
        <taxon>Veillonella</taxon>
    </lineage>
</organism>
<gene>
    <name evidence="1" type="ORF">VRLFYP33_00813</name>
</gene>
<dbReference type="InterPro" id="IPR009394">
    <property type="entry name" value="MmcB-like"/>
</dbReference>
<dbReference type="AlphaFoldDB" id="A0A6N3AQ79"/>